<protein>
    <recommendedName>
        <fullName evidence="3">Transglycosylase SLT domain-containing protein</fullName>
    </recommendedName>
</protein>
<dbReference type="Pfam" id="PF01464">
    <property type="entry name" value="SLT"/>
    <property type="match status" value="1"/>
</dbReference>
<dbReference type="SUPFAM" id="SSF53955">
    <property type="entry name" value="Lysozyme-like"/>
    <property type="match status" value="1"/>
</dbReference>
<dbReference type="Gene3D" id="1.10.530.10">
    <property type="match status" value="1"/>
</dbReference>
<dbReference type="STRING" id="323097.Nham_3764"/>
<feature type="transmembrane region" description="Helical" evidence="2">
    <location>
        <begin position="21"/>
        <end position="47"/>
    </location>
</feature>
<evidence type="ECO:0000256" key="1">
    <source>
        <dbReference type="ARBA" id="ARBA00009387"/>
    </source>
</evidence>
<dbReference type="eggNOG" id="COG0741">
    <property type="taxonomic scope" value="Bacteria"/>
</dbReference>
<dbReference type="InterPro" id="IPR008258">
    <property type="entry name" value="Transglycosylase_SLT_dom_1"/>
</dbReference>
<gene>
    <name evidence="4" type="ordered locus">Nham_3764</name>
</gene>
<evidence type="ECO:0000256" key="2">
    <source>
        <dbReference type="SAM" id="Phobius"/>
    </source>
</evidence>
<sequence>MRKVSLKTAIAHSKVRCRGAGLAVAESITLVLGVAIGLAFVASFVLFRDAHSNGKSIGKTVAKALVERIIIAESNGDPNSRNKRSSATGAAQFLDDAWLEAVRKHRRDLIQGRSDKEVLDLRRDPELAREIAVRLLKEYAAMLNKRDLPITPGSLYLAHFAGPAGAVALLSSAENAEAASLMAAADATARTTREKLVKANPFLHVLTVDGIRSGPIARWQQNSPGHLEKERFARLLIEQYWSKAAIMSFFADSGLEVPEFVADLPAWPGPSCLF</sequence>
<keyword evidence="2" id="KW-0812">Transmembrane</keyword>
<dbReference type="Proteomes" id="UP000001953">
    <property type="component" value="Chromosome"/>
</dbReference>
<keyword evidence="2" id="KW-0472">Membrane</keyword>
<feature type="domain" description="Transglycosylase SLT" evidence="3">
    <location>
        <begin position="59"/>
        <end position="166"/>
    </location>
</feature>
<keyword evidence="2" id="KW-1133">Transmembrane helix</keyword>
<accession>Q1QH10</accession>
<dbReference type="InterPro" id="IPR023346">
    <property type="entry name" value="Lysozyme-like_dom_sf"/>
</dbReference>
<organism evidence="4 5">
    <name type="scientific">Nitrobacter hamburgensis (strain DSM 10229 / NCIMB 13809 / X14)</name>
    <dbReference type="NCBI Taxonomy" id="323097"/>
    <lineage>
        <taxon>Bacteria</taxon>
        <taxon>Pseudomonadati</taxon>
        <taxon>Pseudomonadota</taxon>
        <taxon>Alphaproteobacteria</taxon>
        <taxon>Hyphomicrobiales</taxon>
        <taxon>Nitrobacteraceae</taxon>
        <taxon>Nitrobacter</taxon>
    </lineage>
</organism>
<evidence type="ECO:0000259" key="3">
    <source>
        <dbReference type="Pfam" id="PF01464"/>
    </source>
</evidence>
<evidence type="ECO:0000313" key="5">
    <source>
        <dbReference type="Proteomes" id="UP000001953"/>
    </source>
</evidence>
<dbReference type="HOGENOM" id="CLU_1015008_0_0_5"/>
<reference evidence="4 5" key="1">
    <citation type="submission" date="2006-03" db="EMBL/GenBank/DDBJ databases">
        <title>Complete sequence of chromosome of Nitrobacter hamburgensis X14.</title>
        <authorList>
            <consortium name="US DOE Joint Genome Institute"/>
            <person name="Copeland A."/>
            <person name="Lucas S."/>
            <person name="Lapidus A."/>
            <person name="Barry K."/>
            <person name="Detter J.C."/>
            <person name="Glavina del Rio T."/>
            <person name="Hammon N."/>
            <person name="Israni S."/>
            <person name="Dalin E."/>
            <person name="Tice H."/>
            <person name="Pitluck S."/>
            <person name="Chain P."/>
            <person name="Malfatti S."/>
            <person name="Shin M."/>
            <person name="Vergez L."/>
            <person name="Schmutz J."/>
            <person name="Larimer F."/>
            <person name="Land M."/>
            <person name="Hauser L."/>
            <person name="Kyrpides N."/>
            <person name="Ivanova N."/>
            <person name="Ward B."/>
            <person name="Arp D."/>
            <person name="Klotz M."/>
            <person name="Stein L."/>
            <person name="O'Mullan G."/>
            <person name="Starkenburg S."/>
            <person name="Sayavedra L."/>
            <person name="Poret-Peterson A.T."/>
            <person name="Gentry M.E."/>
            <person name="Bruce D."/>
            <person name="Richardson P."/>
        </authorList>
    </citation>
    <scope>NUCLEOTIDE SEQUENCE [LARGE SCALE GENOMIC DNA]</scope>
    <source>
        <strain evidence="5">DSM 10229 / NCIMB 13809 / X14</strain>
    </source>
</reference>
<dbReference type="CAZy" id="GH23">
    <property type="family name" value="Glycoside Hydrolase Family 23"/>
</dbReference>
<name>Q1QH10_NITHX</name>
<keyword evidence="5" id="KW-1185">Reference proteome</keyword>
<dbReference type="KEGG" id="nha:Nham_3764"/>
<evidence type="ECO:0000313" key="4">
    <source>
        <dbReference type="EMBL" id="ABE64487.1"/>
    </source>
</evidence>
<proteinExistence type="inferred from homology"/>
<dbReference type="AlphaFoldDB" id="Q1QH10"/>
<comment type="similarity">
    <text evidence="1">Belongs to the virb1 family.</text>
</comment>
<dbReference type="EMBL" id="CP000319">
    <property type="protein sequence ID" value="ABE64487.1"/>
    <property type="molecule type" value="Genomic_DNA"/>
</dbReference>